<dbReference type="Gene3D" id="3.50.50.60">
    <property type="entry name" value="FAD/NAD(P)-binding domain"/>
    <property type="match status" value="2"/>
</dbReference>
<dbReference type="PANTHER" id="PTHR10742:SF410">
    <property type="entry name" value="LYSINE-SPECIFIC HISTONE DEMETHYLASE 2"/>
    <property type="match status" value="1"/>
</dbReference>
<feature type="chain" id="PRO_5044233768" evidence="2">
    <location>
        <begin position="22"/>
        <end position="489"/>
    </location>
</feature>
<dbReference type="GO" id="GO:0016491">
    <property type="term" value="F:oxidoreductase activity"/>
    <property type="evidence" value="ECO:0007669"/>
    <property type="project" value="InterPro"/>
</dbReference>
<dbReference type="EMBL" id="CP162511">
    <property type="protein sequence ID" value="XDI03949.1"/>
    <property type="molecule type" value="Genomic_DNA"/>
</dbReference>
<dbReference type="RefSeq" id="WP_368496364.1">
    <property type="nucleotide sequence ID" value="NZ_CP162511.1"/>
</dbReference>
<evidence type="ECO:0000259" key="3">
    <source>
        <dbReference type="Pfam" id="PF01593"/>
    </source>
</evidence>
<accession>A0AB39BC10</accession>
<dbReference type="AlphaFoldDB" id="A0AB39BC10"/>
<gene>
    <name evidence="4" type="ORF">ABFY20_11360</name>
</gene>
<dbReference type="InterPro" id="IPR036188">
    <property type="entry name" value="FAD/NAD-bd_sf"/>
</dbReference>
<feature type="compositionally biased region" description="Low complexity" evidence="1">
    <location>
        <begin position="251"/>
        <end position="261"/>
    </location>
</feature>
<dbReference type="PROSITE" id="PS51257">
    <property type="entry name" value="PROKAR_LIPOPROTEIN"/>
    <property type="match status" value="1"/>
</dbReference>
<feature type="domain" description="Amine oxidase" evidence="3">
    <location>
        <begin position="310"/>
        <end position="471"/>
    </location>
</feature>
<feature type="domain" description="Amine oxidase" evidence="3">
    <location>
        <begin position="41"/>
        <end position="116"/>
    </location>
</feature>
<dbReference type="SUPFAM" id="SSF51905">
    <property type="entry name" value="FAD/NAD(P)-binding domain"/>
    <property type="match status" value="2"/>
</dbReference>
<feature type="region of interest" description="Disordered" evidence="1">
    <location>
        <begin position="251"/>
        <end position="271"/>
    </location>
</feature>
<feature type="signal peptide" evidence="2">
    <location>
        <begin position="1"/>
        <end position="21"/>
    </location>
</feature>
<evidence type="ECO:0000256" key="2">
    <source>
        <dbReference type="SAM" id="SignalP"/>
    </source>
</evidence>
<evidence type="ECO:0000313" key="4">
    <source>
        <dbReference type="EMBL" id="XDI03949.1"/>
    </source>
</evidence>
<reference evidence="4" key="1">
    <citation type="submission" date="2024-05" db="EMBL/GenBank/DDBJ databases">
        <title>Herbiconiux sp. A18JL235.</title>
        <authorList>
            <person name="Zhang G."/>
        </authorList>
    </citation>
    <scope>NUCLEOTIDE SEQUENCE</scope>
    <source>
        <strain evidence="4">A18JL235</strain>
    </source>
</reference>
<proteinExistence type="predicted"/>
<name>A0AB39BC10_9MICO</name>
<dbReference type="InterPro" id="IPR002937">
    <property type="entry name" value="Amino_oxidase"/>
</dbReference>
<dbReference type="InterPro" id="IPR050281">
    <property type="entry name" value="Flavin_monoamine_oxidase"/>
</dbReference>
<dbReference type="PANTHER" id="PTHR10742">
    <property type="entry name" value="FLAVIN MONOAMINE OXIDASE"/>
    <property type="match status" value="1"/>
</dbReference>
<keyword evidence="2" id="KW-0732">Signal</keyword>
<organism evidence="4">
    <name type="scientific">Herbiconiux sp. A18JL235</name>
    <dbReference type="NCBI Taxonomy" id="3152363"/>
    <lineage>
        <taxon>Bacteria</taxon>
        <taxon>Bacillati</taxon>
        <taxon>Actinomycetota</taxon>
        <taxon>Actinomycetes</taxon>
        <taxon>Micrococcales</taxon>
        <taxon>Microbacteriaceae</taxon>
        <taxon>Herbiconiux</taxon>
    </lineage>
</organism>
<evidence type="ECO:0000256" key="1">
    <source>
        <dbReference type="SAM" id="MobiDB-lite"/>
    </source>
</evidence>
<dbReference type="Pfam" id="PF13450">
    <property type="entry name" value="NAD_binding_8"/>
    <property type="match status" value="1"/>
</dbReference>
<sequence length="489" mass="49356">MERRTFLAGALSAATLATLSACVPEQPLPTPSITPTVGPLSPVPAPAAYLRSAWADDPFSLGSFSMTPVGADPGDRATLREPVRGRVFFAGEATSTEFPGTVVGAARSGEAAAASVVAVGDPGERIAVIGAGLAGATAARDLTAAGFDVVVVEARDRIGGRIDTRDETGWPFPVELGAASVTGTGLDELLTASDVDTLTLDASAELRTEDGTVVAPSTVGPDAVATAVAWAKAQETDTSLASALAESGALASVSPTTTPGAGPDGGGPLAPDEALTQYLDTTIASRYGAGPFALSASYGLDKPGLVDGTGLVVGGLGTLVNECLKGLDVLLSSTVIRIGYDDDGASLRLGTGESLSVDRVVVTVPLGVLQAETIEFAPVLPEASGTAIARLGMGRLEQLWLRFDEPFWSTEATVLSVVDDTSVIAEWINLLPSTGQAILIGLTAADDVSVTSKLGDSEFVEAALATLGPFVDETIGATPTPATTPTAVP</sequence>
<dbReference type="Pfam" id="PF01593">
    <property type="entry name" value="Amino_oxidase"/>
    <property type="match status" value="2"/>
</dbReference>
<dbReference type="SUPFAM" id="SSF54373">
    <property type="entry name" value="FAD-linked reductases, C-terminal domain"/>
    <property type="match status" value="1"/>
</dbReference>
<protein>
    <submittedName>
        <fullName evidence="4">FAD-dependent oxidoreductase</fullName>
    </submittedName>
</protein>